<accession>A0A4C2AGH5</accession>
<evidence type="ECO:0000313" key="2">
    <source>
        <dbReference type="Proteomes" id="UP000299102"/>
    </source>
</evidence>
<organism evidence="1 2">
    <name type="scientific">Eumeta variegata</name>
    <name type="common">Bagworm moth</name>
    <name type="synonym">Eumeta japonica</name>
    <dbReference type="NCBI Taxonomy" id="151549"/>
    <lineage>
        <taxon>Eukaryota</taxon>
        <taxon>Metazoa</taxon>
        <taxon>Ecdysozoa</taxon>
        <taxon>Arthropoda</taxon>
        <taxon>Hexapoda</taxon>
        <taxon>Insecta</taxon>
        <taxon>Pterygota</taxon>
        <taxon>Neoptera</taxon>
        <taxon>Endopterygota</taxon>
        <taxon>Lepidoptera</taxon>
        <taxon>Glossata</taxon>
        <taxon>Ditrysia</taxon>
        <taxon>Tineoidea</taxon>
        <taxon>Psychidae</taxon>
        <taxon>Oiketicinae</taxon>
        <taxon>Eumeta</taxon>
    </lineage>
</organism>
<protein>
    <recommendedName>
        <fullName evidence="3">Regulatory protein zeste</fullName>
    </recommendedName>
</protein>
<keyword evidence="2" id="KW-1185">Reference proteome</keyword>
<evidence type="ECO:0000313" key="1">
    <source>
        <dbReference type="EMBL" id="GBP98015.1"/>
    </source>
</evidence>
<name>A0A4C2AGH5_EUMVA</name>
<dbReference type="EMBL" id="BGZK01003049">
    <property type="protein sequence ID" value="GBP98015.1"/>
    <property type="molecule type" value="Genomic_DNA"/>
</dbReference>
<dbReference type="OrthoDB" id="6437871at2759"/>
<reference evidence="1 2" key="1">
    <citation type="journal article" date="2019" name="Commun. Biol.">
        <title>The bagworm genome reveals a unique fibroin gene that provides high tensile strength.</title>
        <authorList>
            <person name="Kono N."/>
            <person name="Nakamura H."/>
            <person name="Ohtoshi R."/>
            <person name="Tomita M."/>
            <person name="Numata K."/>
            <person name="Arakawa K."/>
        </authorList>
    </citation>
    <scope>NUCLEOTIDE SEQUENCE [LARGE SCALE GENOMIC DNA]</scope>
</reference>
<sequence>MEQHFANTPQRMRASPEQFSALVDFMERYGDLSRPQPGAQGRLRADRLWQELTNLLNSMGGGVRKSVDKWRKTGKLKQKKYLLLRRHASGTGGGPSSRQVLTALEERIVAIMGVSAAVGQAGIQEHGFNRTSQPSEVPSAQRELSVPSLLLEVPHVNNVIAIPLNGPKPAPGFFLNGPKPTPGR</sequence>
<comment type="caution">
    <text evidence="1">The sequence shown here is derived from an EMBL/GenBank/DDBJ whole genome shotgun (WGS) entry which is preliminary data.</text>
</comment>
<gene>
    <name evidence="1" type="ORF">EVAR_90260_1</name>
</gene>
<dbReference type="Proteomes" id="UP000299102">
    <property type="component" value="Unassembled WGS sequence"/>
</dbReference>
<dbReference type="AlphaFoldDB" id="A0A4C2AGH5"/>
<proteinExistence type="predicted"/>
<evidence type="ECO:0008006" key="3">
    <source>
        <dbReference type="Google" id="ProtNLM"/>
    </source>
</evidence>